<dbReference type="PANTHER" id="PTHR10292">
    <property type="entry name" value="CLATHRIN HEAVY CHAIN RELATED"/>
    <property type="match status" value="1"/>
</dbReference>
<dbReference type="InterPro" id="IPR055358">
    <property type="entry name" value="CHCR"/>
</dbReference>
<dbReference type="SUPFAM" id="SSF50989">
    <property type="entry name" value="Clathrin heavy-chain terminal domain"/>
    <property type="match status" value="1"/>
</dbReference>
<dbReference type="Proteomes" id="UP000694416">
    <property type="component" value="Unplaced"/>
</dbReference>
<dbReference type="GO" id="GO:0005198">
    <property type="term" value="F:structural molecule activity"/>
    <property type="evidence" value="ECO:0007669"/>
    <property type="project" value="InterPro"/>
</dbReference>
<dbReference type="GO" id="GO:0006886">
    <property type="term" value="P:intracellular protein transport"/>
    <property type="evidence" value="ECO:0007669"/>
    <property type="project" value="UniProtKB-UniRule"/>
</dbReference>
<dbReference type="InterPro" id="IPR011990">
    <property type="entry name" value="TPR-like_helical_dom_sf"/>
</dbReference>
<protein>
    <recommendedName>
        <fullName evidence="4">Clathrin heavy chain</fullName>
    </recommendedName>
</protein>
<evidence type="ECO:0008006" key="4">
    <source>
        <dbReference type="Google" id="ProtNLM"/>
    </source>
</evidence>
<feature type="repeat" description="CHCR" evidence="1">
    <location>
        <begin position="763"/>
        <end position="904"/>
    </location>
</feature>
<dbReference type="InterPro" id="IPR000547">
    <property type="entry name" value="Clathrin_H-chain/VPS_repeat"/>
</dbReference>
<sequence>IFFILPLQLSPISEKFICVKENVNDNTQVVVINLQNKTSTRKYMKADSVIIHPKDPILALRGTIKNMNTIFLQVFNIETKEKICSLNLNEYMTYWKWINNDTIAIVCEKNIYHWNIDIYNSKKNKEHNNNTLTKVFEKAQIFVDNNSQILHYTTDKDMKWCILCGIFTQDQGKSIDGYMQLYSCEKKLHQTIEGFIGCFGNFIFDNLDMKPLFCFIEKKKNSSISKLHLMDIYTNKSEGVTPHKIVKEINLVNESLNDFPIYISMNMLQGVIYVVTKYSYVYIFDEGTLTLIIKERISEDNIFICCDSKNGDGIYAINKKGKIFYVTLNYAAKIICLLKNSKFHEEYYSSSVAEAILLMIKKNEDIRIIPPLRTQQVLNNFKYFKTVPGQLSPLLLYFSVLLDYDKLNTYESLELVKPVVLQKKREYLEKWIKDDKLSSSEELGDLVKALDLRLALNIYLRCTSHNKIIAIYSVYFVKFLGENNIQFDINGIIDYLLSRKKLQEATSILLDYLKDNKPEHKHLQTKLFEFNLYNNVQVAETLFQMDIFTYYDKHRIAYLCEENGLYQRALENYTNISDIKRVINKSTFLSENRNTQYNLDIEILFEFMKTSKLNMELVIAICVQYYHKIGIKKIINKFEESKNYEGIFYFIKVHFIMFKYIEACVKINNIKELDRICKDKNAKYNPEQIKNYLKECRLSDPRPLIYVCDIHGYIEELAEYLYKNSLLKYIEVYVIKVNPSNANKVISVLLDLDASEEFLLNLLNQIKNISNIKHLIDIAEKRNRLKLLLPWLETRANEGYENIELHNALAKIYIDLNKDPESFLKTNNFYDKKLIGKYCEDLDSHLAYIAYERSNGECDKELINITSKNGLFKLQAKYLVKRQSMELWKMVLDESNKYRKNVIDQVIGSTLIESNNADEITVTVKAFIEQKLSSELIELLEKIVLHNSEFNDNKNLQNLLILTAIKSDSKKVIEYINRLDNFSGLEIAAVAYEYNLREEAFIIYKKFNCFTSAVSVLLDKVLDFDTAIELAQKCNNPDVWFILGKAQLKLNKITDAIDSFIKSNNSEAYKEVIEKCKENNFYEHIIMYLTNLRESTFLKDVLVDSELVYAYAKLKKLSDMTKFISSTNSANLQMIGDRLYKEQEYESAKTLYSSIPNNQKLTVCYLKLKEYALAIEAAKKAKSLKTWKEVNFVCVKYKQLKFAHVAGLQLIMHADHLDEIIKIYEK</sequence>
<feature type="repeat" description="CHCR" evidence="1">
    <location>
        <begin position="1060"/>
        <end position="1203"/>
    </location>
</feature>
<dbReference type="Gene3D" id="1.25.40.10">
    <property type="entry name" value="Tetratricopeptide repeat domain"/>
    <property type="match status" value="2"/>
</dbReference>
<dbReference type="PROSITE" id="PS50236">
    <property type="entry name" value="CHCR"/>
    <property type="match status" value="4"/>
</dbReference>
<proteinExistence type="predicted"/>
<name>A0A8C9LGZ9_9PRIM</name>
<dbReference type="GO" id="GO:0071439">
    <property type="term" value="C:clathrin complex"/>
    <property type="evidence" value="ECO:0007669"/>
    <property type="project" value="InterPro"/>
</dbReference>
<dbReference type="AlphaFoldDB" id="A0A8C9LGZ9"/>
<reference evidence="2" key="2">
    <citation type="submission" date="2025-09" db="UniProtKB">
        <authorList>
            <consortium name="Ensembl"/>
        </authorList>
    </citation>
    <scope>IDENTIFICATION</scope>
</reference>
<keyword evidence="3" id="KW-1185">Reference proteome</keyword>
<evidence type="ECO:0000256" key="1">
    <source>
        <dbReference type="PROSITE-ProRule" id="PRU01006"/>
    </source>
</evidence>
<dbReference type="Pfam" id="PF13838">
    <property type="entry name" value="Clathrin_H_link"/>
    <property type="match status" value="1"/>
</dbReference>
<dbReference type="GO" id="GO:0032051">
    <property type="term" value="F:clathrin light chain binding"/>
    <property type="evidence" value="ECO:0007669"/>
    <property type="project" value="InterPro"/>
</dbReference>
<dbReference type="SMART" id="SM00299">
    <property type="entry name" value="CLH"/>
    <property type="match status" value="5"/>
</dbReference>
<feature type="repeat" description="CHCR" evidence="1">
    <location>
        <begin position="480"/>
        <end position="634"/>
    </location>
</feature>
<dbReference type="GO" id="GO:0006898">
    <property type="term" value="P:receptor-mediated endocytosis"/>
    <property type="evidence" value="ECO:0007669"/>
    <property type="project" value="TreeGrafter"/>
</dbReference>
<dbReference type="SUPFAM" id="SSF48371">
    <property type="entry name" value="ARM repeat"/>
    <property type="match status" value="6"/>
</dbReference>
<dbReference type="PIRSF" id="PIRSF002290">
    <property type="entry name" value="Clathrin_H_chain"/>
    <property type="match status" value="1"/>
</dbReference>
<dbReference type="Pfam" id="PF00637">
    <property type="entry name" value="Clathrin"/>
    <property type="match status" value="5"/>
</dbReference>
<organism evidence="2 3">
    <name type="scientific">Piliocolobus tephrosceles</name>
    <name type="common">Ugandan red Colobus</name>
    <dbReference type="NCBI Taxonomy" id="591936"/>
    <lineage>
        <taxon>Eukaryota</taxon>
        <taxon>Metazoa</taxon>
        <taxon>Chordata</taxon>
        <taxon>Craniata</taxon>
        <taxon>Vertebrata</taxon>
        <taxon>Euteleostomi</taxon>
        <taxon>Mammalia</taxon>
        <taxon>Eutheria</taxon>
        <taxon>Euarchontoglires</taxon>
        <taxon>Primates</taxon>
        <taxon>Haplorrhini</taxon>
        <taxon>Catarrhini</taxon>
        <taxon>Cercopithecidae</taxon>
        <taxon>Colobinae</taxon>
        <taxon>Piliocolobus</taxon>
    </lineage>
</organism>
<dbReference type="InterPro" id="IPR016341">
    <property type="entry name" value="Clathrin_heavy_chain"/>
</dbReference>
<dbReference type="Ensembl" id="ENSPTET00000001986.1">
    <property type="protein sequence ID" value="ENSPTEP00000001357.1"/>
    <property type="gene ID" value="ENSPTEG00000001485.1"/>
</dbReference>
<evidence type="ECO:0000313" key="3">
    <source>
        <dbReference type="Proteomes" id="UP000694416"/>
    </source>
</evidence>
<evidence type="ECO:0000313" key="2">
    <source>
        <dbReference type="Ensembl" id="ENSPTEP00000001357.1"/>
    </source>
</evidence>
<dbReference type="InterPro" id="IPR016024">
    <property type="entry name" value="ARM-type_fold"/>
</dbReference>
<reference evidence="2" key="1">
    <citation type="submission" date="2025-08" db="UniProtKB">
        <authorList>
            <consortium name="Ensembl"/>
        </authorList>
    </citation>
    <scope>IDENTIFICATION</scope>
</reference>
<dbReference type="GO" id="GO:0030130">
    <property type="term" value="C:clathrin coat of trans-Golgi network vesicle"/>
    <property type="evidence" value="ECO:0007669"/>
    <property type="project" value="InterPro"/>
</dbReference>
<dbReference type="PANTHER" id="PTHR10292:SF1">
    <property type="entry name" value="CLATHRIN HEAVY CHAIN"/>
    <property type="match status" value="1"/>
</dbReference>
<dbReference type="InterPro" id="IPR016025">
    <property type="entry name" value="Clathrin_H-chain_N"/>
</dbReference>
<accession>A0A8C9LGZ9</accession>
<dbReference type="GO" id="GO:0030132">
    <property type="term" value="C:clathrin coat of coated pit"/>
    <property type="evidence" value="ECO:0007669"/>
    <property type="project" value="InterPro"/>
</dbReference>
<feature type="repeat" description="CHCR" evidence="1">
    <location>
        <begin position="911"/>
        <end position="1056"/>
    </location>
</feature>
<dbReference type="Gene3D" id="2.130.10.110">
    <property type="entry name" value="Clathrin heavy-chain terminal domain"/>
    <property type="match status" value="1"/>
</dbReference>